<reference evidence="3 4" key="1">
    <citation type="journal article" date="1992" name="Lakartidningen">
        <title>[Penicillin V and not amoxicillin is the first choice preparation in acute otitis].</title>
        <authorList>
            <person name="Kamme C."/>
            <person name="Lundgren K."/>
            <person name="Prellner K."/>
        </authorList>
    </citation>
    <scope>NUCLEOTIDE SEQUENCE [LARGE SCALE GENOMIC DNA]</scope>
    <source>
        <strain evidence="3 4">PC4597II</strain>
    </source>
</reference>
<proteinExistence type="predicted"/>
<evidence type="ECO:0000313" key="4">
    <source>
        <dbReference type="Proteomes" id="UP000324336"/>
    </source>
</evidence>
<organism evidence="3 4">
    <name type="scientific">Brachyspira aalborgi</name>
    <dbReference type="NCBI Taxonomy" id="29522"/>
    <lineage>
        <taxon>Bacteria</taxon>
        <taxon>Pseudomonadati</taxon>
        <taxon>Spirochaetota</taxon>
        <taxon>Spirochaetia</taxon>
        <taxon>Brachyspirales</taxon>
        <taxon>Brachyspiraceae</taxon>
        <taxon>Brachyspira</taxon>
    </lineage>
</organism>
<dbReference type="PANTHER" id="PTHR35149:SF2">
    <property type="entry name" value="DUF262 DOMAIN-CONTAINING PROTEIN"/>
    <property type="match status" value="1"/>
</dbReference>
<dbReference type="Pfam" id="PF03235">
    <property type="entry name" value="GmrSD_N"/>
    <property type="match status" value="1"/>
</dbReference>
<name>A0AB38Q2U7_9SPIR</name>
<accession>A0AB38Q2U7</accession>
<dbReference type="RefSeq" id="WP_147774617.1">
    <property type="nucleotide sequence ID" value="NZ_SAYA01000002.1"/>
</dbReference>
<dbReference type="InterPro" id="IPR011089">
    <property type="entry name" value="GmrSD_C"/>
</dbReference>
<feature type="domain" description="GmrSD restriction endonucleases N-terminal" evidence="1">
    <location>
        <begin position="14"/>
        <end position="228"/>
    </location>
</feature>
<sequence>MEVIKANPESIIEIFQKLYVIPEYQRPYSWAEDKCYDLWNDIIEKYEEEKRKNKKSDNKNKGEYFLGTMVLIKNNKGIFEVIDGQQRLTSLLILLKALYDNHQFEGIKKIIYVYDSLTGDINNKKYRIYSEVIDKDKNDLKDIIHNDGDNLDTKNKFKVNYNIFKDKINEWKNSDTNNSLENFIRFLLENVKMLPIDCGEEENALKIFETLNDRGTPLSDADIFKSRIYNSILKEDEKDNFVEFWNNMKEPEWYFRIYMHILRAKEKESGNEINIRKFFSGRINKNSVNDIIKDLKKISLIESYEHNKINKYLSLMWAYPVDIIINVYYVFMYKYATINKNDEIELKLEDLDILYDILENLIRFVYIKGIIYKTRNAIKYDIHKAYISIYHNKKANFPNLKKEKKYFLDSLKNLTNRDKYTKSILFLYHNLNKNQKIMDKEDYYKFQIEHILPKVYHNYDGWTKEQYEENLNKLGNLTLLEKVRNIKAKNEFFEKKKEFYKDSEINDVKSSLCKLKKWTIEECNERFDDIKERLVNFLFKI</sequence>
<gene>
    <name evidence="3" type="ORF">EPJ73_01900</name>
</gene>
<dbReference type="Proteomes" id="UP000324336">
    <property type="component" value="Unassembled WGS sequence"/>
</dbReference>
<comment type="caution">
    <text evidence="3">The sequence shown here is derived from an EMBL/GenBank/DDBJ whole genome shotgun (WGS) entry which is preliminary data.</text>
</comment>
<dbReference type="AlphaFoldDB" id="A0AB38Q2U7"/>
<evidence type="ECO:0000259" key="2">
    <source>
        <dbReference type="Pfam" id="PF07510"/>
    </source>
</evidence>
<protein>
    <submittedName>
        <fullName evidence="3">DUF262 domain-containing protein</fullName>
    </submittedName>
</protein>
<evidence type="ECO:0000313" key="3">
    <source>
        <dbReference type="EMBL" id="TXJ28159.1"/>
    </source>
</evidence>
<dbReference type="PANTHER" id="PTHR35149">
    <property type="entry name" value="SLL5132 PROTEIN"/>
    <property type="match status" value="1"/>
</dbReference>
<dbReference type="InterPro" id="IPR004919">
    <property type="entry name" value="GmrSD_N"/>
</dbReference>
<dbReference type="EMBL" id="SAYA01000002">
    <property type="protein sequence ID" value="TXJ28159.1"/>
    <property type="molecule type" value="Genomic_DNA"/>
</dbReference>
<feature type="domain" description="GmrSD restriction endonucleases C-terminal" evidence="2">
    <location>
        <begin position="404"/>
        <end position="529"/>
    </location>
</feature>
<evidence type="ECO:0000259" key="1">
    <source>
        <dbReference type="Pfam" id="PF03235"/>
    </source>
</evidence>
<dbReference type="Pfam" id="PF07510">
    <property type="entry name" value="GmrSD_C"/>
    <property type="match status" value="1"/>
</dbReference>